<feature type="transmembrane region" description="Helical" evidence="1">
    <location>
        <begin position="107"/>
        <end position="135"/>
    </location>
</feature>
<keyword evidence="1" id="KW-0472">Membrane</keyword>
<proteinExistence type="predicted"/>
<evidence type="ECO:0000313" key="3">
    <source>
        <dbReference type="Proteomes" id="UP000265703"/>
    </source>
</evidence>
<dbReference type="OrthoDB" id="2355894at2759"/>
<evidence type="ECO:0000256" key="1">
    <source>
        <dbReference type="SAM" id="Phobius"/>
    </source>
</evidence>
<keyword evidence="1" id="KW-0812">Transmembrane</keyword>
<name>A0A397SWX1_9GLOM</name>
<keyword evidence="1" id="KW-1133">Transmembrane helix</keyword>
<feature type="transmembrane region" description="Helical" evidence="1">
    <location>
        <begin position="38"/>
        <end position="57"/>
    </location>
</feature>
<feature type="transmembrane region" description="Helical" evidence="1">
    <location>
        <begin position="69"/>
        <end position="87"/>
    </location>
</feature>
<accession>A0A397SWX1</accession>
<dbReference type="AlphaFoldDB" id="A0A397SWX1"/>
<keyword evidence="3" id="KW-1185">Reference proteome</keyword>
<dbReference type="Proteomes" id="UP000265703">
    <property type="component" value="Unassembled WGS sequence"/>
</dbReference>
<comment type="caution">
    <text evidence="2">The sequence shown here is derived from an EMBL/GenBank/DDBJ whole genome shotgun (WGS) entry which is preliminary data.</text>
</comment>
<reference evidence="2 3" key="1">
    <citation type="submission" date="2018-06" db="EMBL/GenBank/DDBJ databases">
        <title>Comparative genomics reveals the genomic features of Rhizophagus irregularis, R. cerebriforme, R. diaphanum and Gigaspora rosea, and their symbiotic lifestyle signature.</title>
        <authorList>
            <person name="Morin E."/>
            <person name="San Clemente H."/>
            <person name="Chen E.C.H."/>
            <person name="De La Providencia I."/>
            <person name="Hainaut M."/>
            <person name="Kuo A."/>
            <person name="Kohler A."/>
            <person name="Murat C."/>
            <person name="Tang N."/>
            <person name="Roy S."/>
            <person name="Loubradou J."/>
            <person name="Henrissat B."/>
            <person name="Grigoriev I.V."/>
            <person name="Corradi N."/>
            <person name="Roux C."/>
            <person name="Martin F.M."/>
        </authorList>
    </citation>
    <scope>NUCLEOTIDE SEQUENCE [LARGE SCALE GENOMIC DNA]</scope>
    <source>
        <strain evidence="2 3">DAOM 227022</strain>
    </source>
</reference>
<gene>
    <name evidence="2" type="ORF">C1645_826294</name>
</gene>
<dbReference type="EMBL" id="QKYT01000261">
    <property type="protein sequence ID" value="RIA88505.1"/>
    <property type="molecule type" value="Genomic_DNA"/>
</dbReference>
<protein>
    <submittedName>
        <fullName evidence="2">Uncharacterized protein</fullName>
    </submittedName>
</protein>
<sequence length="176" mass="20245">MGILNVIRTLQFSCGLICLIIDALFLSDKNDGIMHRAFIFFVCVDAYCMLINGYIIAIEHGWNKVSRKFEHAIYWLEICLWISYIIVKLSTINLKSLLNNDLDKDVILYFFRMFYLIPIIVGGINLFLSIIYAMLIRKSTFRNNNAHLRRNNVNNVMNINNAGAETNNAGAEYPPV</sequence>
<evidence type="ECO:0000313" key="2">
    <source>
        <dbReference type="EMBL" id="RIA88505.1"/>
    </source>
</evidence>
<organism evidence="2 3">
    <name type="scientific">Glomus cerebriforme</name>
    <dbReference type="NCBI Taxonomy" id="658196"/>
    <lineage>
        <taxon>Eukaryota</taxon>
        <taxon>Fungi</taxon>
        <taxon>Fungi incertae sedis</taxon>
        <taxon>Mucoromycota</taxon>
        <taxon>Glomeromycotina</taxon>
        <taxon>Glomeromycetes</taxon>
        <taxon>Glomerales</taxon>
        <taxon>Glomeraceae</taxon>
        <taxon>Glomus</taxon>
    </lineage>
</organism>
<feature type="transmembrane region" description="Helical" evidence="1">
    <location>
        <begin position="7"/>
        <end position="26"/>
    </location>
</feature>